<sequence>MKTGVFSRKQLTALCVMGAMFVGTLGAGTAMALAAADDQTLQTETVSLTEELGKVSSLSDLEKMNLKLYGAIDWMGFGRVEINETNRANFHNTYVNDVKVG</sequence>
<dbReference type="AlphaFoldDB" id="A0A9D1MG96"/>
<accession>A0A9D1MG96</accession>
<evidence type="ECO:0000256" key="1">
    <source>
        <dbReference type="SAM" id="SignalP"/>
    </source>
</evidence>
<evidence type="ECO:0000313" key="3">
    <source>
        <dbReference type="Proteomes" id="UP000824081"/>
    </source>
</evidence>
<reference evidence="2" key="1">
    <citation type="submission" date="2020-10" db="EMBL/GenBank/DDBJ databases">
        <authorList>
            <person name="Gilroy R."/>
        </authorList>
    </citation>
    <scope>NUCLEOTIDE SEQUENCE</scope>
    <source>
        <strain evidence="2">11687</strain>
    </source>
</reference>
<keyword evidence="1" id="KW-0732">Signal</keyword>
<feature type="signal peptide" evidence="1">
    <location>
        <begin position="1"/>
        <end position="34"/>
    </location>
</feature>
<dbReference type="Proteomes" id="UP000824081">
    <property type="component" value="Unassembled WGS sequence"/>
</dbReference>
<proteinExistence type="predicted"/>
<evidence type="ECO:0000313" key="2">
    <source>
        <dbReference type="EMBL" id="HIU59594.1"/>
    </source>
</evidence>
<organism evidence="2 3">
    <name type="scientific">Candidatus Scatosoma pullistercoris</name>
    <dbReference type="NCBI Taxonomy" id="2840934"/>
    <lineage>
        <taxon>Bacteria</taxon>
        <taxon>Bacillati</taxon>
        <taxon>Bacillota</taxon>
        <taxon>Clostridia</taxon>
        <taxon>Candidatus Scatosoma</taxon>
    </lineage>
</organism>
<feature type="non-terminal residue" evidence="2">
    <location>
        <position position="101"/>
    </location>
</feature>
<comment type="caution">
    <text evidence="2">The sequence shown here is derived from an EMBL/GenBank/DDBJ whole genome shotgun (WGS) entry which is preliminary data.</text>
</comment>
<evidence type="ECO:0008006" key="4">
    <source>
        <dbReference type="Google" id="ProtNLM"/>
    </source>
</evidence>
<protein>
    <recommendedName>
        <fullName evidence="4">Porin</fullName>
    </recommendedName>
</protein>
<feature type="chain" id="PRO_5038404648" description="Porin" evidence="1">
    <location>
        <begin position="35"/>
        <end position="101"/>
    </location>
</feature>
<gene>
    <name evidence="2" type="ORF">IAC57_05760</name>
</gene>
<dbReference type="EMBL" id="DVMZ01000154">
    <property type="protein sequence ID" value="HIU59594.1"/>
    <property type="molecule type" value="Genomic_DNA"/>
</dbReference>
<reference evidence="2" key="2">
    <citation type="journal article" date="2021" name="PeerJ">
        <title>Extensive microbial diversity within the chicken gut microbiome revealed by metagenomics and culture.</title>
        <authorList>
            <person name="Gilroy R."/>
            <person name="Ravi A."/>
            <person name="Getino M."/>
            <person name="Pursley I."/>
            <person name="Horton D.L."/>
            <person name="Alikhan N.F."/>
            <person name="Baker D."/>
            <person name="Gharbi K."/>
            <person name="Hall N."/>
            <person name="Watson M."/>
            <person name="Adriaenssens E.M."/>
            <person name="Foster-Nyarko E."/>
            <person name="Jarju S."/>
            <person name="Secka A."/>
            <person name="Antonio M."/>
            <person name="Oren A."/>
            <person name="Chaudhuri R.R."/>
            <person name="La Ragione R."/>
            <person name="Hildebrand F."/>
            <person name="Pallen M.J."/>
        </authorList>
    </citation>
    <scope>NUCLEOTIDE SEQUENCE</scope>
    <source>
        <strain evidence="2">11687</strain>
    </source>
</reference>
<name>A0A9D1MG96_9FIRM</name>